<feature type="compositionally biased region" description="Basic and acidic residues" evidence="1">
    <location>
        <begin position="207"/>
        <end position="216"/>
    </location>
</feature>
<sequence>MSEVRDPFSTWQENKTLLNAIFMKDKISKYPKHTVDDYFASLQKAQKKIEFTRDPFEIDMITDIVSEYLMDMQWNVKQDMPDNDFDAQYRFDLVARKEKRTICVLVQPEITRDVLLDIKKDIFDRKKEIPSTRILVATDIMELPYVLQKGSLSDLISDMALKYKLGMLFVEKNRDYQETWLVPSEFFNLPKPTPESDRTYHNKKYQKKEFQKREPRSNNFRRYRN</sequence>
<keyword evidence="3" id="KW-1185">Reference proteome</keyword>
<dbReference type="AlphaFoldDB" id="A0A2H1EGL5"/>
<dbReference type="Proteomes" id="UP000232412">
    <property type="component" value="Unassembled WGS sequence"/>
</dbReference>
<reference evidence="3" key="1">
    <citation type="submission" date="2016-12" db="EMBL/GenBank/DDBJ databases">
        <authorList>
            <person name="Herbold C."/>
        </authorList>
    </citation>
    <scope>NUCLEOTIDE SEQUENCE [LARGE SCALE GENOMIC DNA]</scope>
</reference>
<dbReference type="EMBL" id="FRFC01000003">
    <property type="protein sequence ID" value="SHO45519.1"/>
    <property type="molecule type" value="Genomic_DNA"/>
</dbReference>
<evidence type="ECO:0000313" key="2">
    <source>
        <dbReference type="EMBL" id="SHO45519.1"/>
    </source>
</evidence>
<protein>
    <submittedName>
        <fullName evidence="2">Uncharacterized protein</fullName>
    </submittedName>
</protein>
<dbReference type="RefSeq" id="WP_101009659.1">
    <property type="nucleotide sequence ID" value="NZ_FRFC01000003.1"/>
</dbReference>
<proteinExistence type="predicted"/>
<dbReference type="OrthoDB" id="8828at2157"/>
<accession>A0A2H1EGL5</accession>
<evidence type="ECO:0000313" key="3">
    <source>
        <dbReference type="Proteomes" id="UP000232412"/>
    </source>
</evidence>
<evidence type="ECO:0000256" key="1">
    <source>
        <dbReference type="SAM" id="MobiDB-lite"/>
    </source>
</evidence>
<gene>
    <name evidence="2" type="ORF">NSIN_20688</name>
</gene>
<organism evidence="2 3">
    <name type="scientific">Nitrosotalea sinensis</name>
    <dbReference type="NCBI Taxonomy" id="1499975"/>
    <lineage>
        <taxon>Archaea</taxon>
        <taxon>Nitrososphaerota</taxon>
        <taxon>Nitrososphaeria</taxon>
        <taxon>Nitrosotaleales</taxon>
        <taxon>Nitrosotaleaceae</taxon>
        <taxon>Nitrosotalea</taxon>
    </lineage>
</organism>
<name>A0A2H1EGL5_9ARCH</name>
<feature type="region of interest" description="Disordered" evidence="1">
    <location>
        <begin position="193"/>
        <end position="225"/>
    </location>
</feature>